<accession>A0A941JBU4</accession>
<proteinExistence type="predicted"/>
<organism evidence="1 2">
    <name type="scientific">Peribacillus frigoritolerans</name>
    <dbReference type="NCBI Taxonomy" id="450367"/>
    <lineage>
        <taxon>Bacteria</taxon>
        <taxon>Bacillati</taxon>
        <taxon>Bacillota</taxon>
        <taxon>Bacilli</taxon>
        <taxon>Bacillales</taxon>
        <taxon>Bacillaceae</taxon>
        <taxon>Peribacillus</taxon>
    </lineage>
</organism>
<dbReference type="InterPro" id="IPR036249">
    <property type="entry name" value="Thioredoxin-like_sf"/>
</dbReference>
<protein>
    <submittedName>
        <fullName evidence="1">Uncharacterized protein</fullName>
    </submittedName>
</protein>
<reference evidence="1" key="1">
    <citation type="submission" date="2021-04" db="EMBL/GenBank/DDBJ databases">
        <title>Whole genome sequencing of Enterococci isolates from hospitalized patients.</title>
        <authorList>
            <person name="Ogoti B.M."/>
            <person name="Onyambu F.G."/>
        </authorList>
    </citation>
    <scope>NUCLEOTIDE SEQUENCE</scope>
    <source>
        <strain evidence="1">242</strain>
    </source>
</reference>
<evidence type="ECO:0000313" key="2">
    <source>
        <dbReference type="Proteomes" id="UP000680045"/>
    </source>
</evidence>
<gene>
    <name evidence="1" type="ORF">KEH51_25995</name>
</gene>
<sequence>MSYTTKGENAEIEEKINADKFPVVALLNSNGVYSGVKFHGVPGGHELNSFILAIYNLAGPGQALDSAVLNSIKGISKKRTLRSWFHCHVTTVQTLLWVHSA</sequence>
<comment type="caution">
    <text evidence="1">The sequence shown here is derived from an EMBL/GenBank/DDBJ whole genome shotgun (WGS) entry which is preliminary data.</text>
</comment>
<name>A0A941JBU4_9BACI</name>
<dbReference type="Proteomes" id="UP000680045">
    <property type="component" value="Unassembled WGS sequence"/>
</dbReference>
<dbReference type="AlphaFoldDB" id="A0A941JBU4"/>
<dbReference type="EMBL" id="JAGTPW010000067">
    <property type="protein sequence ID" value="MBR8646094.1"/>
    <property type="molecule type" value="Genomic_DNA"/>
</dbReference>
<evidence type="ECO:0000313" key="1">
    <source>
        <dbReference type="EMBL" id="MBR8646094.1"/>
    </source>
</evidence>
<dbReference type="SUPFAM" id="SSF52833">
    <property type="entry name" value="Thioredoxin-like"/>
    <property type="match status" value="1"/>
</dbReference>
<dbReference type="Gene3D" id="3.40.30.80">
    <property type="match status" value="1"/>
</dbReference>